<dbReference type="InterPro" id="IPR006119">
    <property type="entry name" value="Resolv_N"/>
</dbReference>
<keyword evidence="1" id="KW-0238">DNA-binding</keyword>
<evidence type="ECO:0000256" key="1">
    <source>
        <dbReference type="ARBA" id="ARBA00023125"/>
    </source>
</evidence>
<keyword evidence="2" id="KW-0233">DNA recombination</keyword>
<evidence type="ECO:0000256" key="2">
    <source>
        <dbReference type="ARBA" id="ARBA00023172"/>
    </source>
</evidence>
<dbReference type="Proteomes" id="UP000182544">
    <property type="component" value="Unassembled WGS sequence"/>
</dbReference>
<proteinExistence type="predicted"/>
<dbReference type="PANTHER" id="PTHR30461">
    <property type="entry name" value="DNA-INVERTASE FROM LAMBDOID PROPHAGE"/>
    <property type="match status" value="1"/>
</dbReference>
<gene>
    <name evidence="4" type="ORF">SAMN05428642_104168</name>
</gene>
<name>A0A1K2IPV5_9FLAO</name>
<evidence type="ECO:0000259" key="3">
    <source>
        <dbReference type="PROSITE" id="PS51736"/>
    </source>
</evidence>
<evidence type="ECO:0000313" key="5">
    <source>
        <dbReference type="Proteomes" id="UP000182544"/>
    </source>
</evidence>
<dbReference type="STRING" id="369401.SAMN05428642_104168"/>
<dbReference type="AlphaFoldDB" id="A0A1K2IPV5"/>
<dbReference type="PANTHER" id="PTHR30461:SF2">
    <property type="entry name" value="SERINE RECOMBINASE PINE-RELATED"/>
    <property type="match status" value="1"/>
</dbReference>
<dbReference type="InterPro" id="IPR036162">
    <property type="entry name" value="Resolvase-like_N_sf"/>
</dbReference>
<sequence>MKARYVRISTASQKIERQLIKNHPNEKLFVDISSGAIAFNKREKAKELLGQIKNNEVKYVSVHSIDRLGRNLYDILYTLETFEKFEVILKVDNLGLESHIAGKPNFAFKLIISVMGSIAEMERETLLERQREGITIAKINGVYKGRLKGSKESKSQFLLKHKNTIKYLNQNHSLRNVAKLCNISLSTVQKVKELYSKNDITKGL</sequence>
<protein>
    <submittedName>
        <fullName evidence="4">Site-specific DNA recombinase</fullName>
    </submittedName>
</protein>
<dbReference type="SMART" id="SM00857">
    <property type="entry name" value="Resolvase"/>
    <property type="match status" value="1"/>
</dbReference>
<keyword evidence="5" id="KW-1185">Reference proteome</keyword>
<dbReference type="OrthoDB" id="9797501at2"/>
<dbReference type="RefSeq" id="WP_072403346.1">
    <property type="nucleotide sequence ID" value="NZ_FPKV01000004.1"/>
</dbReference>
<feature type="domain" description="Resolvase/invertase-type recombinase catalytic" evidence="3">
    <location>
        <begin position="1"/>
        <end position="141"/>
    </location>
</feature>
<dbReference type="CDD" id="cd03768">
    <property type="entry name" value="SR_ResInv"/>
    <property type="match status" value="1"/>
</dbReference>
<organism evidence="4 5">
    <name type="scientific">Flaviramulus basaltis</name>
    <dbReference type="NCBI Taxonomy" id="369401"/>
    <lineage>
        <taxon>Bacteria</taxon>
        <taxon>Pseudomonadati</taxon>
        <taxon>Bacteroidota</taxon>
        <taxon>Flavobacteriia</taxon>
        <taxon>Flavobacteriales</taxon>
        <taxon>Flavobacteriaceae</taxon>
        <taxon>Flaviramulus</taxon>
    </lineage>
</organism>
<reference evidence="4 5" key="1">
    <citation type="submission" date="2016-10" db="EMBL/GenBank/DDBJ databases">
        <authorList>
            <person name="de Groot N.N."/>
        </authorList>
    </citation>
    <scope>NUCLEOTIDE SEQUENCE [LARGE SCALE GENOMIC DNA]</scope>
    <source>
        <strain evidence="4 5">DSM 18180</strain>
    </source>
</reference>
<dbReference type="EMBL" id="FPKV01000004">
    <property type="protein sequence ID" value="SFZ94415.1"/>
    <property type="molecule type" value="Genomic_DNA"/>
</dbReference>
<evidence type="ECO:0000313" key="4">
    <source>
        <dbReference type="EMBL" id="SFZ94415.1"/>
    </source>
</evidence>
<dbReference type="Gene3D" id="3.40.50.1390">
    <property type="entry name" value="Resolvase, N-terminal catalytic domain"/>
    <property type="match status" value="1"/>
</dbReference>
<dbReference type="InterPro" id="IPR050639">
    <property type="entry name" value="SSR_resolvase"/>
</dbReference>
<dbReference type="GO" id="GO:0000150">
    <property type="term" value="F:DNA strand exchange activity"/>
    <property type="evidence" value="ECO:0007669"/>
    <property type="project" value="InterPro"/>
</dbReference>
<dbReference type="GO" id="GO:0003677">
    <property type="term" value="F:DNA binding"/>
    <property type="evidence" value="ECO:0007669"/>
    <property type="project" value="UniProtKB-KW"/>
</dbReference>
<dbReference type="PROSITE" id="PS51736">
    <property type="entry name" value="RECOMBINASES_3"/>
    <property type="match status" value="1"/>
</dbReference>
<dbReference type="SUPFAM" id="SSF53041">
    <property type="entry name" value="Resolvase-like"/>
    <property type="match status" value="1"/>
</dbReference>
<dbReference type="Pfam" id="PF00239">
    <property type="entry name" value="Resolvase"/>
    <property type="match status" value="1"/>
</dbReference>
<accession>A0A1K2IPV5</accession>